<reference evidence="2" key="1">
    <citation type="submission" date="2023-07" db="EMBL/GenBank/DDBJ databases">
        <authorList>
            <person name="Stuckert A."/>
        </authorList>
    </citation>
    <scope>NUCLEOTIDE SEQUENCE</scope>
</reference>
<dbReference type="Proteomes" id="UP001176940">
    <property type="component" value="Unassembled WGS sequence"/>
</dbReference>
<dbReference type="Gene3D" id="3.10.10.10">
    <property type="entry name" value="HIV Type 1 Reverse Transcriptase, subunit A, domain 1"/>
    <property type="match status" value="1"/>
</dbReference>
<dbReference type="InterPro" id="IPR043502">
    <property type="entry name" value="DNA/RNA_pol_sf"/>
</dbReference>
<evidence type="ECO:0000313" key="2">
    <source>
        <dbReference type="EMBL" id="CAJ0968533.1"/>
    </source>
</evidence>
<keyword evidence="3" id="KW-1185">Reference proteome</keyword>
<evidence type="ECO:0000313" key="3">
    <source>
        <dbReference type="Proteomes" id="UP001176940"/>
    </source>
</evidence>
<accession>A0ABN9MP26</accession>
<feature type="compositionally biased region" description="Basic and acidic residues" evidence="1">
    <location>
        <begin position="289"/>
        <end position="305"/>
    </location>
</feature>
<evidence type="ECO:0000256" key="1">
    <source>
        <dbReference type="SAM" id="MobiDB-lite"/>
    </source>
</evidence>
<sequence>MIKSHHEPFVLPVCSLPEDGEEDTLLDMLAQAKASGSIEDVEVSASLNRTQAVAVANHTGTFWAVFSNCPGRAELPVHEVDTGNHAPLRRTPHRISDQVRQVMRQEIDEMLQLGVIQRSKSAWASPVVLVPKKDWTTRFCVDYRGLNAITASDAHPMPHIKELLERHFRMTMTCPICHKPSNQLAQHLRRHCLKNCGVKERMEACSVAKNNLALIASKGTTIRYDHIMSLGCLEAVVLFLEHRGFKIIGKPTVERTTTTVQREEPSTSQSAAPVEEEFPCPPENLSATTDHEKIATGERTVRNEEDLAEEVESSSSDHSPDTADDAGDIKGSTDTQELSDHNYIYEPSQENAYDGSVVADKGGDDKETGGDQTTTGGGGSSSSNLEECTNRTAAQTRWTVMTRVKMQQTGLYRRHSLNDPLVNKFATYLRDKCNLKRYKQIVEDVARFLYYIYPNSVSFLFLKDIGKVHDFFAALRDNGLSSQTRFNYLKNIRRYVNYIMYGSNRSWGNQDDMFKTMEFFLKVTNDIQVSLTKGISKEVVVRRYQDLRTIKQTPAECRQLLQTAKPFFLRSLKSIENGSMGKTDQMEVLHYLEALLILKHLQRPGVVMNMTVSEWKKRISFCYLNEDLAVVGVTNHKTATQQVATFVLNKEEERWFEVYFEKNQTPAHKW</sequence>
<name>A0ABN9MP26_9NEOB</name>
<protein>
    <submittedName>
        <fullName evidence="2">Uncharacterized protein</fullName>
    </submittedName>
</protein>
<gene>
    <name evidence="2" type="ORF">RIMI_LOCUS23167759</name>
</gene>
<feature type="region of interest" description="Disordered" evidence="1">
    <location>
        <begin position="255"/>
        <end position="389"/>
    </location>
</feature>
<dbReference type="SUPFAM" id="SSF56672">
    <property type="entry name" value="DNA/RNA polymerases"/>
    <property type="match status" value="1"/>
</dbReference>
<comment type="caution">
    <text evidence="2">The sequence shown here is derived from an EMBL/GenBank/DDBJ whole genome shotgun (WGS) entry which is preliminary data.</text>
</comment>
<dbReference type="PANTHER" id="PTHR47306:SF2">
    <property type="entry name" value="CORE-BINDING (CB) DOMAIN-CONTAINING PROTEIN"/>
    <property type="match status" value="1"/>
</dbReference>
<proteinExistence type="predicted"/>
<dbReference type="EMBL" id="CAUEEQ010079358">
    <property type="protein sequence ID" value="CAJ0968533.1"/>
    <property type="molecule type" value="Genomic_DNA"/>
</dbReference>
<organism evidence="2 3">
    <name type="scientific">Ranitomeya imitator</name>
    <name type="common">mimic poison frog</name>
    <dbReference type="NCBI Taxonomy" id="111125"/>
    <lineage>
        <taxon>Eukaryota</taxon>
        <taxon>Metazoa</taxon>
        <taxon>Chordata</taxon>
        <taxon>Craniata</taxon>
        <taxon>Vertebrata</taxon>
        <taxon>Euteleostomi</taxon>
        <taxon>Amphibia</taxon>
        <taxon>Batrachia</taxon>
        <taxon>Anura</taxon>
        <taxon>Neobatrachia</taxon>
        <taxon>Hyloidea</taxon>
        <taxon>Dendrobatidae</taxon>
        <taxon>Dendrobatinae</taxon>
        <taxon>Ranitomeya</taxon>
    </lineage>
</organism>
<dbReference type="PANTHER" id="PTHR47306">
    <property type="entry name" value="SI:CH211-178J18.4-RELATED"/>
    <property type="match status" value="1"/>
</dbReference>